<name>A0A0L7LLK4_OPEBR</name>
<keyword evidence="3" id="KW-0800">Toxin</keyword>
<evidence type="ECO:0000256" key="1">
    <source>
        <dbReference type="ARBA" id="ARBA00004239"/>
    </source>
</evidence>
<reference evidence="14 15" key="1">
    <citation type="journal article" date="2015" name="Genome Biol. Evol.">
        <title>The genome of winter moth (Operophtera brumata) provides a genomic perspective on sexual dimorphism and phenology.</title>
        <authorList>
            <person name="Derks M.F."/>
            <person name="Smit S."/>
            <person name="Salis L."/>
            <person name="Schijlen E."/>
            <person name="Bossers A."/>
            <person name="Mateman C."/>
            <person name="Pijl A.S."/>
            <person name="de Ridder D."/>
            <person name="Groenen M.A."/>
            <person name="Visser M.E."/>
            <person name="Megens H.J."/>
        </authorList>
    </citation>
    <scope>NUCLEOTIDE SEQUENCE [LARGE SCALE GENOMIC DNA]</scope>
    <source>
        <strain evidence="14">WM2013NL</strain>
        <tissue evidence="14">Head and thorax</tissue>
    </source>
</reference>
<keyword evidence="4 11" id="KW-0645">Protease</keyword>
<dbReference type="PRINTS" id="PR00722">
    <property type="entry name" value="CHYMOTRYPSIN"/>
</dbReference>
<dbReference type="GO" id="GO:0004252">
    <property type="term" value="F:serine-type endopeptidase activity"/>
    <property type="evidence" value="ECO:0007669"/>
    <property type="project" value="InterPro"/>
</dbReference>
<evidence type="ECO:0000256" key="2">
    <source>
        <dbReference type="ARBA" id="ARBA00007664"/>
    </source>
</evidence>
<dbReference type="SMART" id="SM00029">
    <property type="entry name" value="GASTRIN"/>
    <property type="match status" value="4"/>
</dbReference>
<keyword evidence="12" id="KW-0732">Signal</keyword>
<evidence type="ECO:0000313" key="14">
    <source>
        <dbReference type="EMBL" id="KOB76086.1"/>
    </source>
</evidence>
<dbReference type="EMBL" id="JTDY01000728">
    <property type="protein sequence ID" value="KOB76086.1"/>
    <property type="molecule type" value="Genomic_DNA"/>
</dbReference>
<evidence type="ECO:0000313" key="15">
    <source>
        <dbReference type="Proteomes" id="UP000037510"/>
    </source>
</evidence>
<dbReference type="PANTHER" id="PTHR24276:SF91">
    <property type="entry name" value="AT26814P-RELATED"/>
    <property type="match status" value="1"/>
</dbReference>
<comment type="subcellular location">
    <subcellularLocation>
        <location evidence="1">Secreted</location>
        <location evidence="1">Extracellular space</location>
    </subcellularLocation>
</comment>
<protein>
    <submittedName>
        <fullName evidence="14">Trypsin</fullName>
    </submittedName>
</protein>
<accession>A0A0L7LLK4</accession>
<keyword evidence="7" id="KW-1015">Disulfide bond</keyword>
<feature type="domain" description="Peptidase S1" evidence="13">
    <location>
        <begin position="24"/>
        <end position="246"/>
    </location>
</feature>
<evidence type="ECO:0000256" key="7">
    <source>
        <dbReference type="ARBA" id="ARBA00023157"/>
    </source>
</evidence>
<dbReference type="GO" id="GO:0006508">
    <property type="term" value="P:proteolysis"/>
    <property type="evidence" value="ECO:0007669"/>
    <property type="project" value="UniProtKB-KW"/>
</dbReference>
<dbReference type="PROSITE" id="PS00134">
    <property type="entry name" value="TRYPSIN_HIS"/>
    <property type="match status" value="2"/>
</dbReference>
<evidence type="ECO:0000256" key="12">
    <source>
        <dbReference type="SAM" id="SignalP"/>
    </source>
</evidence>
<organism evidence="14 15">
    <name type="scientific">Operophtera brumata</name>
    <name type="common">Winter moth</name>
    <name type="synonym">Phalaena brumata</name>
    <dbReference type="NCBI Taxonomy" id="104452"/>
    <lineage>
        <taxon>Eukaryota</taxon>
        <taxon>Metazoa</taxon>
        <taxon>Ecdysozoa</taxon>
        <taxon>Arthropoda</taxon>
        <taxon>Hexapoda</taxon>
        <taxon>Insecta</taxon>
        <taxon>Pterygota</taxon>
        <taxon>Neoptera</taxon>
        <taxon>Endopterygota</taxon>
        <taxon>Lepidoptera</taxon>
        <taxon>Glossata</taxon>
        <taxon>Ditrysia</taxon>
        <taxon>Geometroidea</taxon>
        <taxon>Geometridae</taxon>
        <taxon>Larentiinae</taxon>
        <taxon>Operophtera</taxon>
    </lineage>
</organism>
<feature type="domain" description="Peptidase S1" evidence="13">
    <location>
        <begin position="255"/>
        <end position="451"/>
    </location>
</feature>
<evidence type="ECO:0000256" key="3">
    <source>
        <dbReference type="ARBA" id="ARBA00022656"/>
    </source>
</evidence>
<dbReference type="Gene3D" id="2.40.10.10">
    <property type="entry name" value="Trypsin-like serine proteases"/>
    <property type="match status" value="5"/>
</dbReference>
<keyword evidence="5 11" id="KW-0378">Hydrolase</keyword>
<dbReference type="SUPFAM" id="SSF50494">
    <property type="entry name" value="Trypsin-like serine proteases"/>
    <property type="match status" value="4"/>
</dbReference>
<dbReference type="InterPro" id="IPR033116">
    <property type="entry name" value="TRYPSIN_SER"/>
</dbReference>
<dbReference type="SMR" id="A0A0L7LLK4"/>
<dbReference type="CDD" id="cd00190">
    <property type="entry name" value="Tryp_SPc"/>
    <property type="match status" value="4"/>
</dbReference>
<evidence type="ECO:0000259" key="13">
    <source>
        <dbReference type="PROSITE" id="PS50240"/>
    </source>
</evidence>
<keyword evidence="10" id="KW-1205">Fibrinolytic toxin</keyword>
<dbReference type="GO" id="GO:0005576">
    <property type="term" value="C:extracellular region"/>
    <property type="evidence" value="ECO:0007669"/>
    <property type="project" value="UniProtKB-SubCell"/>
</dbReference>
<sequence>MRAILILALCLTAVVAVPSNPQRIVGGSVTTINQYPTIAALLYSFDLSTYLHNCGGTIINNRSILTAAHCPLNDTPNRWRVRVGSTFAHSDGIVYNVATIINHPSYNRWTYDNDISILRTTTIIGYSNVVQPASIAGTNYISGGSSSEQLRHVQFWTINQNTCAQRYSEIGSTVTSNMLCSGWLDVGGRDQCQNDSGGPLYHNGVLVGVCSWGEGCALARYPGRIIGGSVTTINQYPTITSLLYSWNLSAYWQSCGGTILNTRSILTAAHCPHGDAVNRWRVRVGSTWANSGGVVHNLASVLIHPSYNRWTLDNDIAIMRTATVIGYVNNAVQPASIAGANYNLGDNQVVWAAGWGDTSQLRHVQMWTVNQNTCVTRYAELRYTVTANMLCVGWLDVGGRDQCQGDSGGPLYHNGIVVGVCSWGEECALARYPGYPTIASLLYSWNLSNYGQECGGIIINNRSILTAAHCPVGDAVNRWRVRVGSTWANSGGVVHNLASVIIHPSYNSRTEDNDIAIMRTATVIGYVNNAVQPASIAGANYNLGDNQVVWAAGWGRISSGGSPSEQLRHVQVWTINQNTCAQRYATVGDTVTANMLCSGWLDVGGRDQCQGDSGGPLYHNGVVVAVPRNQQRIVGGSVTTINQYPTIASLLYSWDLSAYWQDCGGSILNTRSILTAAHCAAGDAANRWRVRVGSTWANSGGVVHNLASIIIHPSYNSWTTDNDIAIMRTATVITYVNNAVQPASIAGANYNLGDNQAGGSPSEQLRHVQIWTINQNTCAQRYATAGGTITANMLCSGWLDVGGRDQCTGDSGGPLYHNGIVVGVSSWGIGCAEAFFPGVNARVSRYTAWIQSNA</sequence>
<keyword evidence="15" id="KW-1185">Reference proteome</keyword>
<evidence type="ECO:0000256" key="11">
    <source>
        <dbReference type="RuleBase" id="RU363034"/>
    </source>
</evidence>
<dbReference type="Proteomes" id="UP000037510">
    <property type="component" value="Unassembled WGS sequence"/>
</dbReference>
<evidence type="ECO:0000256" key="4">
    <source>
        <dbReference type="ARBA" id="ARBA00022670"/>
    </source>
</evidence>
<dbReference type="STRING" id="104452.A0A0L7LLK4"/>
<evidence type="ECO:0000256" key="6">
    <source>
        <dbReference type="ARBA" id="ARBA00022825"/>
    </source>
</evidence>
<dbReference type="InterPro" id="IPR009003">
    <property type="entry name" value="Peptidase_S1_PA"/>
</dbReference>
<feature type="chain" id="PRO_5005573351" evidence="12">
    <location>
        <begin position="17"/>
        <end position="854"/>
    </location>
</feature>
<dbReference type="AlphaFoldDB" id="A0A0L7LLK4"/>
<proteinExistence type="inferred from homology"/>
<dbReference type="PANTHER" id="PTHR24276">
    <property type="entry name" value="POLYSERASE-RELATED"/>
    <property type="match status" value="1"/>
</dbReference>
<dbReference type="PROSITE" id="PS00135">
    <property type="entry name" value="TRYPSIN_SER"/>
    <property type="match status" value="1"/>
</dbReference>
<evidence type="ECO:0000256" key="9">
    <source>
        <dbReference type="ARBA" id="ARBA00055534"/>
    </source>
</evidence>
<keyword evidence="6 11" id="KW-0720">Serine protease</keyword>
<dbReference type="InterPro" id="IPR043504">
    <property type="entry name" value="Peptidase_S1_PA_chymotrypsin"/>
</dbReference>
<dbReference type="InterPro" id="IPR050430">
    <property type="entry name" value="Peptidase_S1"/>
</dbReference>
<dbReference type="InterPro" id="IPR001314">
    <property type="entry name" value="Peptidase_S1A"/>
</dbReference>
<keyword evidence="8" id="KW-1199">Hemostasis impairing toxin</keyword>
<feature type="domain" description="Peptidase S1" evidence="13">
    <location>
        <begin position="633"/>
        <end position="854"/>
    </location>
</feature>
<dbReference type="InterPro" id="IPR018114">
    <property type="entry name" value="TRYPSIN_HIS"/>
</dbReference>
<evidence type="ECO:0000256" key="5">
    <source>
        <dbReference type="ARBA" id="ARBA00022801"/>
    </source>
</evidence>
<gene>
    <name evidence="14" type="ORF">OBRU01_06344</name>
</gene>
<comment type="caution">
    <text evidence="14">The sequence shown here is derived from an EMBL/GenBank/DDBJ whole genome shotgun (WGS) entry which is preliminary data.</text>
</comment>
<dbReference type="InterPro" id="IPR001254">
    <property type="entry name" value="Trypsin_dom"/>
</dbReference>
<dbReference type="SMART" id="SM00020">
    <property type="entry name" value="Tryp_SPc"/>
    <property type="match status" value="4"/>
</dbReference>
<dbReference type="GO" id="GO:0090729">
    <property type="term" value="F:toxin activity"/>
    <property type="evidence" value="ECO:0007669"/>
    <property type="project" value="UniProtKB-KW"/>
</dbReference>
<comment type="similarity">
    <text evidence="2">Belongs to the peptidase S1 family.</text>
</comment>
<dbReference type="PROSITE" id="PS50240">
    <property type="entry name" value="TRYPSIN_DOM"/>
    <property type="match status" value="4"/>
</dbReference>
<evidence type="ECO:0000256" key="10">
    <source>
        <dbReference type="ARBA" id="ARBA00084094"/>
    </source>
</evidence>
<comment type="function">
    <text evidence="9">Fibrinolytic activity; shows preferential cleavage of Arg-Gly bonds in all three fibrinogen chains. Contact with the caterpillars causes severe bleeding, due the anticoagulant effect of the protein.</text>
</comment>
<dbReference type="Pfam" id="PF00089">
    <property type="entry name" value="Trypsin"/>
    <property type="match status" value="4"/>
</dbReference>
<feature type="domain" description="Peptidase S1" evidence="13">
    <location>
        <begin position="454"/>
        <end position="635"/>
    </location>
</feature>
<evidence type="ECO:0000256" key="8">
    <source>
        <dbReference type="ARBA" id="ARBA00023240"/>
    </source>
</evidence>
<feature type="signal peptide" evidence="12">
    <location>
        <begin position="1"/>
        <end position="16"/>
    </location>
</feature>
<dbReference type="FunFam" id="2.40.10.10:FF:000068">
    <property type="entry name" value="transmembrane protease serine 2"/>
    <property type="match status" value="4"/>
</dbReference>